<organism evidence="1 2">
    <name type="scientific">Brachionus plicatilis</name>
    <name type="common">Marine rotifer</name>
    <name type="synonym">Brachionus muelleri</name>
    <dbReference type="NCBI Taxonomy" id="10195"/>
    <lineage>
        <taxon>Eukaryota</taxon>
        <taxon>Metazoa</taxon>
        <taxon>Spiralia</taxon>
        <taxon>Gnathifera</taxon>
        <taxon>Rotifera</taxon>
        <taxon>Eurotatoria</taxon>
        <taxon>Monogononta</taxon>
        <taxon>Pseudotrocha</taxon>
        <taxon>Ploima</taxon>
        <taxon>Brachionidae</taxon>
        <taxon>Brachionus</taxon>
    </lineage>
</organism>
<evidence type="ECO:0000313" key="1">
    <source>
        <dbReference type="EMBL" id="RNA40797.1"/>
    </source>
</evidence>
<protein>
    <submittedName>
        <fullName evidence="1">Uncharacterized protein</fullName>
    </submittedName>
</protein>
<accession>A0A3M7SYJ5</accession>
<evidence type="ECO:0000313" key="2">
    <source>
        <dbReference type="Proteomes" id="UP000276133"/>
    </source>
</evidence>
<dbReference type="EMBL" id="REGN01000591">
    <property type="protein sequence ID" value="RNA40797.1"/>
    <property type="molecule type" value="Genomic_DNA"/>
</dbReference>
<comment type="caution">
    <text evidence="1">The sequence shown here is derived from an EMBL/GenBank/DDBJ whole genome shotgun (WGS) entry which is preliminary data.</text>
</comment>
<sequence length="108" mass="12362">MIVLSRKNLAESNVPVFAQLFSLGVQQRVEQALGFVLAALFAHDLRGPLVVDYFLLDQLTYQVIVYLKCLYYVYSVCLEPIQVSFIYVLITDKPYLNENLLGKQETII</sequence>
<proteinExistence type="predicted"/>
<dbReference type="AlphaFoldDB" id="A0A3M7SYJ5"/>
<reference evidence="1 2" key="1">
    <citation type="journal article" date="2018" name="Sci. Rep.">
        <title>Genomic signatures of local adaptation to the degree of environmental predictability in rotifers.</title>
        <authorList>
            <person name="Franch-Gras L."/>
            <person name="Hahn C."/>
            <person name="Garcia-Roger E.M."/>
            <person name="Carmona M.J."/>
            <person name="Serra M."/>
            <person name="Gomez A."/>
        </authorList>
    </citation>
    <scope>NUCLEOTIDE SEQUENCE [LARGE SCALE GENOMIC DNA]</scope>
    <source>
        <strain evidence="1">HYR1</strain>
    </source>
</reference>
<keyword evidence="2" id="KW-1185">Reference proteome</keyword>
<gene>
    <name evidence="1" type="ORF">BpHYR1_001725</name>
</gene>
<dbReference type="Proteomes" id="UP000276133">
    <property type="component" value="Unassembled WGS sequence"/>
</dbReference>
<name>A0A3M7SYJ5_BRAPC</name>